<feature type="domain" description="Peptidase S9A N-terminal" evidence="7">
    <location>
        <begin position="13"/>
        <end position="265"/>
    </location>
</feature>
<evidence type="ECO:0000259" key="6">
    <source>
        <dbReference type="Pfam" id="PF00326"/>
    </source>
</evidence>
<dbReference type="InterPro" id="IPR001375">
    <property type="entry name" value="Peptidase_S9_cat"/>
</dbReference>
<accession>K8EPC1</accession>
<keyword evidence="4 5" id="KW-0720">Serine protease</keyword>
<dbReference type="Pfam" id="PF00326">
    <property type="entry name" value="Peptidase_S9"/>
    <property type="match status" value="1"/>
</dbReference>
<dbReference type="EMBL" id="FO082278">
    <property type="protein sequence ID" value="CCO14295.1"/>
    <property type="molecule type" value="Genomic_DNA"/>
</dbReference>
<dbReference type="Gene3D" id="3.40.50.1820">
    <property type="entry name" value="alpha/beta hydrolase"/>
    <property type="match status" value="1"/>
</dbReference>
<evidence type="ECO:0000259" key="7">
    <source>
        <dbReference type="Pfam" id="PF02897"/>
    </source>
</evidence>
<dbReference type="OrthoDB" id="496288at2759"/>
<proteinExistence type="inferred from homology"/>
<reference evidence="8 9" key="1">
    <citation type="submission" date="2011-10" db="EMBL/GenBank/DDBJ databases">
        <authorList>
            <person name="Genoscope - CEA"/>
        </authorList>
    </citation>
    <scope>NUCLEOTIDE SEQUENCE [LARGE SCALE GENOMIC DNA]</scope>
    <source>
        <strain evidence="8 9">RCC 1105</strain>
    </source>
</reference>
<name>K8EPC1_9CHLO</name>
<dbReference type="Proteomes" id="UP000198341">
    <property type="component" value="Chromosome 1"/>
</dbReference>
<gene>
    <name evidence="8" type="ORF">Bathy01g01100</name>
</gene>
<dbReference type="PANTHER" id="PTHR42881">
    <property type="entry name" value="PROLYL ENDOPEPTIDASE"/>
    <property type="match status" value="1"/>
</dbReference>
<dbReference type="InterPro" id="IPR051167">
    <property type="entry name" value="Prolyl_oligopep/macrocyclase"/>
</dbReference>
<dbReference type="InterPro" id="IPR002470">
    <property type="entry name" value="Peptidase_S9A"/>
</dbReference>
<dbReference type="PANTHER" id="PTHR42881:SF13">
    <property type="entry name" value="PROLYL ENDOPEPTIDASE"/>
    <property type="match status" value="1"/>
</dbReference>
<evidence type="ECO:0000313" key="8">
    <source>
        <dbReference type="EMBL" id="CCO14295.1"/>
    </source>
</evidence>
<evidence type="ECO:0000256" key="5">
    <source>
        <dbReference type="RuleBase" id="RU368024"/>
    </source>
</evidence>
<evidence type="ECO:0000256" key="1">
    <source>
        <dbReference type="ARBA" id="ARBA00005228"/>
    </source>
</evidence>
<dbReference type="Gene3D" id="2.130.10.120">
    <property type="entry name" value="Prolyl oligopeptidase, N-terminal domain"/>
    <property type="match status" value="1"/>
</dbReference>
<protein>
    <recommendedName>
        <fullName evidence="5">Prolyl endopeptidase</fullName>
        <ecNumber evidence="5">3.4.21.-</ecNumber>
    </recommendedName>
</protein>
<dbReference type="InterPro" id="IPR023302">
    <property type="entry name" value="Pept_S9A_N"/>
</dbReference>
<dbReference type="GO" id="GO:0070012">
    <property type="term" value="F:oligopeptidase activity"/>
    <property type="evidence" value="ECO:0007669"/>
    <property type="project" value="TreeGrafter"/>
</dbReference>
<dbReference type="PRINTS" id="PR00862">
    <property type="entry name" value="PROLIGOPTASE"/>
</dbReference>
<evidence type="ECO:0000256" key="2">
    <source>
        <dbReference type="ARBA" id="ARBA00022670"/>
    </source>
</evidence>
<keyword evidence="9" id="KW-1185">Reference proteome</keyword>
<dbReference type="SUPFAM" id="SSF53474">
    <property type="entry name" value="alpha/beta-Hydrolases"/>
    <property type="match status" value="1"/>
</dbReference>
<dbReference type="GO" id="GO:0004252">
    <property type="term" value="F:serine-type endopeptidase activity"/>
    <property type="evidence" value="ECO:0007669"/>
    <property type="project" value="UniProtKB-UniRule"/>
</dbReference>
<dbReference type="InterPro" id="IPR029058">
    <property type="entry name" value="AB_hydrolase_fold"/>
</dbReference>
<dbReference type="KEGG" id="bpg:Bathy01g01100"/>
<dbReference type="RefSeq" id="XP_007515416.1">
    <property type="nucleotide sequence ID" value="XM_007515354.1"/>
</dbReference>
<dbReference type="GO" id="GO:0005829">
    <property type="term" value="C:cytosol"/>
    <property type="evidence" value="ECO:0007669"/>
    <property type="project" value="TreeGrafter"/>
</dbReference>
<evidence type="ECO:0000256" key="3">
    <source>
        <dbReference type="ARBA" id="ARBA00022801"/>
    </source>
</evidence>
<dbReference type="Pfam" id="PF02897">
    <property type="entry name" value="Peptidase_S9_N"/>
    <property type="match status" value="1"/>
</dbReference>
<evidence type="ECO:0000256" key="4">
    <source>
        <dbReference type="ARBA" id="ARBA00022825"/>
    </source>
</evidence>
<keyword evidence="3 5" id="KW-0378">Hydrolase</keyword>
<sequence>MSASNQTETPDVDCNQYLEDLRSEKSLAWVAEQNERTLQELFPSSSSPIENEPLHAELLEVFDDKNRIPTVSVRGDFLYNFWQDEDHVKGIWRRTTWEEYKKKDPEWETVLDIDALAEKEGKSWVYKGARFLCYGPGEYRRADRCLISLSEGGTDACEVREFDAMEKKWVTENPFYIPNSKHTVCWVDRDTLWVGYDYGEGTMSPSGYPLTTRKWSRGTKLEDATEIFRGEPTDVSAGGSFYYDKDEKYAMFYRMATFNDIEYYYWFEGDKDLTKVKWIASSCRIQTFKKKVLIMPKEVWSFGGKVYKAGSLLSCDFETFVKEGHLDAVFLGAGARTVGEEPKCDIQILYEPANDRCAYEGATDSRDYLYVSSLENLQSKITVYRFDDATNAFILEGAHEAENCQTFSVGGAEPNSTNALFASSSGFLNPSTYLYNEVGGLKGIKNAQSLKSSSSWFDSEGMSVTLNEATSKDGTKVPYFLVRAKGNDENSGPKPTVLNGYGGFRINSLPSYSGSTGKAFLNHGMNFALACIRGGGEFGPEWSDCAKKENRWKSFEDFNAVAEDLVKVGATTPKQLGCIGGSNGGLLTGAMATHFPESFGAIVSQCPLLDMERYVYLTSGSSWINEYGDPRIENMKPKILAWSPYHQISERSVANMPPTLFTCSTADDRVHPSHARRFVEKAHKVAKDEAKAKETILYHEMTEGGHAGAADNKNRAKIKTIEYTFLRTKLCNAQP</sequence>
<dbReference type="SUPFAM" id="SSF50993">
    <property type="entry name" value="Peptidase/esterase 'gauge' domain"/>
    <property type="match status" value="1"/>
</dbReference>
<feature type="domain" description="Peptidase S9 prolyl oligopeptidase catalytic" evidence="6">
    <location>
        <begin position="519"/>
        <end position="730"/>
    </location>
</feature>
<dbReference type="GeneID" id="19017846"/>
<dbReference type="AlphaFoldDB" id="K8EPC1"/>
<dbReference type="GO" id="GO:0006508">
    <property type="term" value="P:proteolysis"/>
    <property type="evidence" value="ECO:0007669"/>
    <property type="project" value="UniProtKB-KW"/>
</dbReference>
<dbReference type="STRING" id="41875.K8EPC1"/>
<comment type="similarity">
    <text evidence="1 5">Belongs to the peptidase S9A family.</text>
</comment>
<evidence type="ECO:0000313" key="9">
    <source>
        <dbReference type="Proteomes" id="UP000198341"/>
    </source>
</evidence>
<organism evidence="8 9">
    <name type="scientific">Bathycoccus prasinos</name>
    <dbReference type="NCBI Taxonomy" id="41875"/>
    <lineage>
        <taxon>Eukaryota</taxon>
        <taxon>Viridiplantae</taxon>
        <taxon>Chlorophyta</taxon>
        <taxon>Mamiellophyceae</taxon>
        <taxon>Mamiellales</taxon>
        <taxon>Bathycoccaceae</taxon>
        <taxon>Bathycoccus</taxon>
    </lineage>
</organism>
<dbReference type="EC" id="3.4.21.-" evidence="5"/>
<keyword evidence="2 5" id="KW-0645">Protease</keyword>
<dbReference type="eggNOG" id="KOG2237">
    <property type="taxonomic scope" value="Eukaryota"/>
</dbReference>